<keyword evidence="3" id="KW-1185">Reference proteome</keyword>
<evidence type="ECO:0000313" key="3">
    <source>
        <dbReference type="Proteomes" id="UP000774935"/>
    </source>
</evidence>
<accession>A0ABS6XFE5</accession>
<sequence>MEFITNILQVIIGLLIFYFIANRISGRSGKDFNKKLLKYLLILFSAAVAMNLVITFLNVQPDVVTQTIEQLKANPEIKRTIGKQTGYTFNSRHIDSIRQYPAVINITLHGTKAEVDLSVIVDSSANIFEVKEYKIEQLIEN</sequence>
<proteinExistence type="predicted"/>
<keyword evidence="1" id="KW-1133">Transmembrane helix</keyword>
<protein>
    <recommendedName>
        <fullName evidence="4">DUF3290 domain-containing protein</fullName>
    </recommendedName>
</protein>
<evidence type="ECO:0000256" key="1">
    <source>
        <dbReference type="SAM" id="Phobius"/>
    </source>
</evidence>
<name>A0ABS6XFE5_9BACT</name>
<reference evidence="2 3" key="1">
    <citation type="submission" date="2021-07" db="EMBL/GenBank/DDBJ databases">
        <authorList>
            <person name="Kim M.K."/>
        </authorList>
    </citation>
    <scope>NUCLEOTIDE SEQUENCE [LARGE SCALE GENOMIC DNA]</scope>
    <source>
        <strain evidence="2 3">HLY7-15</strain>
    </source>
</reference>
<keyword evidence="1" id="KW-0812">Transmembrane</keyword>
<evidence type="ECO:0008006" key="4">
    <source>
        <dbReference type="Google" id="ProtNLM"/>
    </source>
</evidence>
<dbReference type="EMBL" id="JAHWXQ010000006">
    <property type="protein sequence ID" value="MBW3366713.1"/>
    <property type="molecule type" value="Genomic_DNA"/>
</dbReference>
<dbReference type="RefSeq" id="WP_199111455.1">
    <property type="nucleotide sequence ID" value="NZ_JAHWXQ010000006.1"/>
</dbReference>
<evidence type="ECO:0000313" key="2">
    <source>
        <dbReference type="EMBL" id="MBW3366713.1"/>
    </source>
</evidence>
<organism evidence="2 3">
    <name type="scientific">Pontibacter populi</name>
    <dbReference type="NCBI Taxonomy" id="890055"/>
    <lineage>
        <taxon>Bacteria</taxon>
        <taxon>Pseudomonadati</taxon>
        <taxon>Bacteroidota</taxon>
        <taxon>Cytophagia</taxon>
        <taxon>Cytophagales</taxon>
        <taxon>Hymenobacteraceae</taxon>
        <taxon>Pontibacter</taxon>
    </lineage>
</organism>
<dbReference type="Proteomes" id="UP000774935">
    <property type="component" value="Unassembled WGS sequence"/>
</dbReference>
<keyword evidence="1" id="KW-0472">Membrane</keyword>
<comment type="caution">
    <text evidence="2">The sequence shown here is derived from an EMBL/GenBank/DDBJ whole genome shotgun (WGS) entry which is preliminary data.</text>
</comment>
<feature type="transmembrane region" description="Helical" evidence="1">
    <location>
        <begin position="36"/>
        <end position="57"/>
    </location>
</feature>
<gene>
    <name evidence="2" type="ORF">KYK27_16760</name>
</gene>
<feature type="transmembrane region" description="Helical" evidence="1">
    <location>
        <begin position="6"/>
        <end position="24"/>
    </location>
</feature>